<reference evidence="2" key="1">
    <citation type="submission" date="2023-11" db="EMBL/GenBank/DDBJ databases">
        <authorList>
            <person name="De Vega J J."/>
            <person name="De Vega J J."/>
        </authorList>
    </citation>
    <scope>NUCLEOTIDE SEQUENCE</scope>
</reference>
<dbReference type="Proteomes" id="UP001295794">
    <property type="component" value="Unassembled WGS sequence"/>
</dbReference>
<organism evidence="2 3">
    <name type="scientific">Mycena citricolor</name>
    <dbReference type="NCBI Taxonomy" id="2018698"/>
    <lineage>
        <taxon>Eukaryota</taxon>
        <taxon>Fungi</taxon>
        <taxon>Dikarya</taxon>
        <taxon>Basidiomycota</taxon>
        <taxon>Agaricomycotina</taxon>
        <taxon>Agaricomycetes</taxon>
        <taxon>Agaricomycetidae</taxon>
        <taxon>Agaricales</taxon>
        <taxon>Marasmiineae</taxon>
        <taxon>Mycenaceae</taxon>
        <taxon>Mycena</taxon>
    </lineage>
</organism>
<dbReference type="EMBL" id="CAVNYO010000138">
    <property type="protein sequence ID" value="CAK5268268.1"/>
    <property type="molecule type" value="Genomic_DNA"/>
</dbReference>
<evidence type="ECO:0000313" key="3">
    <source>
        <dbReference type="Proteomes" id="UP001295794"/>
    </source>
</evidence>
<comment type="caution">
    <text evidence="2">The sequence shown here is derived from an EMBL/GenBank/DDBJ whole genome shotgun (WGS) entry which is preliminary data.</text>
</comment>
<feature type="non-terminal residue" evidence="2">
    <location>
        <position position="81"/>
    </location>
</feature>
<evidence type="ECO:0000313" key="2">
    <source>
        <dbReference type="EMBL" id="CAK5268268.1"/>
    </source>
</evidence>
<keyword evidence="3" id="KW-1185">Reference proteome</keyword>
<sequence length="81" mass="9109">ALCRSSPSNVLLPVIMQHRRNNCIDQIRIEVSNSSACFPVPSHPRMPKKRQRILSHRNLGGGPFAVPMSRSPEKRLSAYES</sequence>
<feature type="region of interest" description="Disordered" evidence="1">
    <location>
        <begin position="57"/>
        <end position="81"/>
    </location>
</feature>
<evidence type="ECO:0000256" key="1">
    <source>
        <dbReference type="SAM" id="MobiDB-lite"/>
    </source>
</evidence>
<feature type="non-terminal residue" evidence="2">
    <location>
        <position position="1"/>
    </location>
</feature>
<accession>A0AAD2Q2B4</accession>
<protein>
    <submittedName>
        <fullName evidence="2">Uncharacterized protein</fullName>
    </submittedName>
</protein>
<dbReference type="AlphaFoldDB" id="A0AAD2Q2B4"/>
<name>A0AAD2Q2B4_9AGAR</name>
<gene>
    <name evidence="2" type="ORF">MYCIT1_LOCUS11387</name>
</gene>
<proteinExistence type="predicted"/>
<feature type="compositionally biased region" description="Basic and acidic residues" evidence="1">
    <location>
        <begin position="71"/>
        <end position="81"/>
    </location>
</feature>